<evidence type="ECO:0000313" key="2">
    <source>
        <dbReference type="Proteomes" id="UP000594014"/>
    </source>
</evidence>
<keyword evidence="2" id="KW-1185">Reference proteome</keyword>
<reference evidence="1" key="1">
    <citation type="submission" date="2019-08" db="EMBL/GenBank/DDBJ databases">
        <title>Genome sequence of Clostridiales bacterium MT110.</title>
        <authorList>
            <person name="Cao J."/>
        </authorList>
    </citation>
    <scope>NUCLEOTIDE SEQUENCE</scope>
    <source>
        <strain evidence="1">MT110</strain>
    </source>
</reference>
<gene>
    <name evidence="1" type="ORF">FRZ06_00480</name>
</gene>
<sequence>MSGFHNLTPTNGFDFNNLINARQNNYAWSMSDLDGYIYVGTGRNILVNIIRAIQPQTHLPVLINPGPIDNQAEIWRYKKDGSLPWERVYKAPSDAGITGFRFMIQYRPFGGSPCLYAATFGRRAQILKSTNGVNWFILPDNVLQGTSSRSMAVQNGKLYVSTIDEINQNSAPLLYSSEDPEFYPWESLINVDAPGFDPARNPTSPISNMAVFNNRIYVGVSNSEGAQVWRTNGPEPRQNEWTLIVDRGFGDPANVYTLSMGVFRDYLYVGGTKELPLSWAIPRGCDVIRIDTNDEWQLIVGGNPFLPSEADSASGLGSGFNNPFNVYAWQIQEFDDKLLISTFDDSSNMQVILDTLLANRAALYQLIGVEVTTLLIEIYKSVVEILRFIRYPIGFDLYVSEDGVHFNSIFLNGLFNPNNYGGRILFVDSCEKLYLGTANPFQGCEVWKTNNIDDYRFSPCTEAHYRKLQEVREILTKNNEIIGQNMPAILQYVAEEHYHKFI</sequence>
<dbReference type="Proteomes" id="UP000594014">
    <property type="component" value="Chromosome"/>
</dbReference>
<organism evidence="1 2">
    <name type="scientific">Anoxybacterium hadale</name>
    <dbReference type="NCBI Taxonomy" id="3408580"/>
    <lineage>
        <taxon>Bacteria</taxon>
        <taxon>Bacillati</taxon>
        <taxon>Bacillota</taxon>
        <taxon>Clostridia</taxon>
        <taxon>Peptostreptococcales</taxon>
        <taxon>Anaerovoracaceae</taxon>
        <taxon>Anoxybacterium</taxon>
    </lineage>
</organism>
<protein>
    <submittedName>
        <fullName evidence="1">Uncharacterized protein</fullName>
    </submittedName>
</protein>
<proteinExistence type="predicted"/>
<accession>A0ACD1A6D2</accession>
<dbReference type="EMBL" id="CP042469">
    <property type="protein sequence ID" value="QOX61936.1"/>
    <property type="molecule type" value="Genomic_DNA"/>
</dbReference>
<name>A0ACD1A6D2_9FIRM</name>
<evidence type="ECO:0000313" key="1">
    <source>
        <dbReference type="EMBL" id="QOX61936.1"/>
    </source>
</evidence>